<evidence type="ECO:0000313" key="12">
    <source>
        <dbReference type="Proteomes" id="UP000542342"/>
    </source>
</evidence>
<dbReference type="Pfam" id="PF02782">
    <property type="entry name" value="FGGY_C"/>
    <property type="match status" value="1"/>
</dbReference>
<dbReference type="GO" id="GO:0006072">
    <property type="term" value="P:glycerol-3-phosphate metabolic process"/>
    <property type="evidence" value="ECO:0007669"/>
    <property type="project" value="InterPro"/>
</dbReference>
<dbReference type="InterPro" id="IPR043129">
    <property type="entry name" value="ATPase_NBD"/>
</dbReference>
<evidence type="ECO:0000256" key="8">
    <source>
        <dbReference type="RuleBase" id="RU003733"/>
    </source>
</evidence>
<sequence>MVSRGILAIDQGTTSTRSVVYDAETLLPLAASQKEIRQYFPQDGWVEHDPEEIWRTVAETVQEAVRQAGVEPQKLVGIGITNQRETVVVWERATGRVVHRAIVWQDRRTTGYCQQHASAQPFITAKTGLFLDPYFSATKIRWLLDHVDYVRSAAESSQLAAGTIDTFLLWRLTGGQVHGTDVTNAARTLLFDIHALQWDHDLLRFFGIPAALLPQVQPSVSDFGVTRGLDFLPDGIPIRGIAGDQQAALYGQGCFTAGESKCTYGTGAFYLLHTGQKAVTSHHKLLTTVAAMCDATPKYALEGAVFIAGAAVQWLRDGLRLFSKAAEIEQLAAASREEEPVICVPGFVGLGAPHWEPAARGAILGLTRATTAADLARAVLEGVALQVVDLVEAAVKDWSGTPQAALAPLSVDGGMARNTWFLQRQADLLGRPVVQAAQIEATAHGAAFLAAVGAGLTDETALRQHLHVTARFEPKWTPQQRRHKRHVWRRAVDAVLTFARSAGDES</sequence>
<dbReference type="FunFam" id="3.30.420.40:FF:000008">
    <property type="entry name" value="Glycerol kinase"/>
    <property type="match status" value="1"/>
</dbReference>
<evidence type="ECO:0000256" key="5">
    <source>
        <dbReference type="ARBA" id="ARBA00022798"/>
    </source>
</evidence>
<dbReference type="InterPro" id="IPR005999">
    <property type="entry name" value="Glycerol_kin"/>
</dbReference>
<keyword evidence="2 8" id="KW-0808">Transferase</keyword>
<comment type="similarity">
    <text evidence="1 8">Belongs to the FGGY kinase family.</text>
</comment>
<keyword evidence="3" id="KW-0547">Nucleotide-binding</keyword>
<dbReference type="SUPFAM" id="SSF53067">
    <property type="entry name" value="Actin-like ATPase domain"/>
    <property type="match status" value="2"/>
</dbReference>
<dbReference type="RefSeq" id="WP_194537189.1">
    <property type="nucleotide sequence ID" value="NZ_JACEFB010000003.1"/>
</dbReference>
<evidence type="ECO:0000256" key="7">
    <source>
        <dbReference type="ARBA" id="ARBA00043149"/>
    </source>
</evidence>
<dbReference type="PROSITE" id="PS00933">
    <property type="entry name" value="FGGY_KINASES_1"/>
    <property type="match status" value="1"/>
</dbReference>
<dbReference type="Proteomes" id="UP000542342">
    <property type="component" value="Unassembled WGS sequence"/>
</dbReference>
<dbReference type="GO" id="GO:0004370">
    <property type="term" value="F:glycerol kinase activity"/>
    <property type="evidence" value="ECO:0007669"/>
    <property type="project" value="InterPro"/>
</dbReference>
<dbReference type="Gene3D" id="3.30.420.40">
    <property type="match status" value="2"/>
</dbReference>
<dbReference type="PIRSF" id="PIRSF000538">
    <property type="entry name" value="GlpK"/>
    <property type="match status" value="1"/>
</dbReference>
<evidence type="ECO:0000313" key="11">
    <source>
        <dbReference type="EMBL" id="MBA2225748.1"/>
    </source>
</evidence>
<keyword evidence="4 8" id="KW-0418">Kinase</keyword>
<evidence type="ECO:0000256" key="4">
    <source>
        <dbReference type="ARBA" id="ARBA00022777"/>
    </source>
</evidence>
<feature type="domain" description="Carbohydrate kinase FGGY N-terminal" evidence="9">
    <location>
        <begin position="6"/>
        <end position="251"/>
    </location>
</feature>
<keyword evidence="12" id="KW-1185">Reference proteome</keyword>
<dbReference type="InterPro" id="IPR018483">
    <property type="entry name" value="Carb_kinase_FGGY_CS"/>
</dbReference>
<evidence type="ECO:0000256" key="6">
    <source>
        <dbReference type="ARBA" id="ARBA00022840"/>
    </source>
</evidence>
<gene>
    <name evidence="11" type="primary">glpK</name>
    <name evidence="11" type="ORF">H0921_06170</name>
</gene>
<evidence type="ECO:0000259" key="10">
    <source>
        <dbReference type="Pfam" id="PF02782"/>
    </source>
</evidence>
<dbReference type="GO" id="GO:0005524">
    <property type="term" value="F:ATP binding"/>
    <property type="evidence" value="ECO:0007669"/>
    <property type="project" value="UniProtKB-KW"/>
</dbReference>
<dbReference type="GO" id="GO:0005829">
    <property type="term" value="C:cytosol"/>
    <property type="evidence" value="ECO:0007669"/>
    <property type="project" value="TreeGrafter"/>
</dbReference>
<keyword evidence="5" id="KW-0319">Glycerol metabolism</keyword>
<accession>A0A7V8VCW0</accession>
<reference evidence="11 12" key="1">
    <citation type="submission" date="2020-07" db="EMBL/GenBank/DDBJ databases">
        <title>Thermogemmata thermophila gen. nov., sp. nov., a novel moderate thermophilic planctomycete from a Kamchatka hot spring.</title>
        <authorList>
            <person name="Elcheninov A.G."/>
            <person name="Podosokorskaya O.A."/>
            <person name="Kovaleva O.L."/>
            <person name="Novikov A."/>
            <person name="Bonch-Osmolovskaya E.A."/>
            <person name="Toshchakov S.V."/>
            <person name="Kublanov I.V."/>
        </authorList>
    </citation>
    <scope>NUCLEOTIDE SEQUENCE [LARGE SCALE GENOMIC DNA]</scope>
    <source>
        <strain evidence="11 12">2918</strain>
    </source>
</reference>
<name>A0A7V8VCW0_9BACT</name>
<dbReference type="Pfam" id="PF00370">
    <property type="entry name" value="FGGY_N"/>
    <property type="match status" value="1"/>
</dbReference>
<evidence type="ECO:0000256" key="2">
    <source>
        <dbReference type="ARBA" id="ARBA00022679"/>
    </source>
</evidence>
<dbReference type="CDD" id="cd07786">
    <property type="entry name" value="FGGY_EcGK_like"/>
    <property type="match status" value="1"/>
</dbReference>
<dbReference type="PANTHER" id="PTHR10196:SF69">
    <property type="entry name" value="GLYCEROL KINASE"/>
    <property type="match status" value="1"/>
</dbReference>
<evidence type="ECO:0000259" key="9">
    <source>
        <dbReference type="Pfam" id="PF00370"/>
    </source>
</evidence>
<keyword evidence="6" id="KW-0067">ATP-binding</keyword>
<dbReference type="PANTHER" id="PTHR10196">
    <property type="entry name" value="SUGAR KINASE"/>
    <property type="match status" value="1"/>
</dbReference>
<protein>
    <recommendedName>
        <fullName evidence="7">ATP:glycerol 3-phosphotransferase</fullName>
    </recommendedName>
</protein>
<dbReference type="InterPro" id="IPR000577">
    <property type="entry name" value="Carb_kinase_FGGY"/>
</dbReference>
<dbReference type="EMBL" id="JACEFB010000003">
    <property type="protein sequence ID" value="MBA2225748.1"/>
    <property type="molecule type" value="Genomic_DNA"/>
</dbReference>
<dbReference type="NCBIfam" id="NF000756">
    <property type="entry name" value="PRK00047.1"/>
    <property type="match status" value="1"/>
</dbReference>
<organism evidence="11 12">
    <name type="scientific">Thermogemmata fonticola</name>
    <dbReference type="NCBI Taxonomy" id="2755323"/>
    <lineage>
        <taxon>Bacteria</taxon>
        <taxon>Pseudomonadati</taxon>
        <taxon>Planctomycetota</taxon>
        <taxon>Planctomycetia</taxon>
        <taxon>Gemmatales</taxon>
        <taxon>Gemmataceae</taxon>
        <taxon>Thermogemmata</taxon>
    </lineage>
</organism>
<dbReference type="NCBIfam" id="TIGR01311">
    <property type="entry name" value="glycerol_kin"/>
    <property type="match status" value="1"/>
</dbReference>
<evidence type="ECO:0000256" key="3">
    <source>
        <dbReference type="ARBA" id="ARBA00022741"/>
    </source>
</evidence>
<dbReference type="PROSITE" id="PS00445">
    <property type="entry name" value="FGGY_KINASES_2"/>
    <property type="match status" value="1"/>
</dbReference>
<dbReference type="InterPro" id="IPR018484">
    <property type="entry name" value="FGGY_N"/>
</dbReference>
<dbReference type="GO" id="GO:0019563">
    <property type="term" value="P:glycerol catabolic process"/>
    <property type="evidence" value="ECO:0007669"/>
    <property type="project" value="TreeGrafter"/>
</dbReference>
<feature type="domain" description="Carbohydrate kinase FGGY C-terminal" evidence="10">
    <location>
        <begin position="261"/>
        <end position="453"/>
    </location>
</feature>
<evidence type="ECO:0000256" key="1">
    <source>
        <dbReference type="ARBA" id="ARBA00009156"/>
    </source>
</evidence>
<comment type="caution">
    <text evidence="11">The sequence shown here is derived from an EMBL/GenBank/DDBJ whole genome shotgun (WGS) entry which is preliminary data.</text>
</comment>
<dbReference type="InterPro" id="IPR018485">
    <property type="entry name" value="FGGY_C"/>
</dbReference>
<dbReference type="AlphaFoldDB" id="A0A7V8VCW0"/>
<proteinExistence type="inferred from homology"/>